<dbReference type="Gene3D" id="3.10.20.90">
    <property type="entry name" value="Phosphatidylinositol 3-kinase Catalytic Subunit, Chain A, domain 1"/>
    <property type="match status" value="2"/>
</dbReference>
<dbReference type="PROSITE" id="PS50053">
    <property type="entry name" value="UBIQUITIN_2"/>
    <property type="match status" value="2"/>
</dbReference>
<comment type="caution">
    <text evidence="2">The sequence shown here is derived from an EMBL/GenBank/DDBJ whole genome shotgun (WGS) entry which is preliminary data.</text>
</comment>
<dbReference type="Pfam" id="PF00240">
    <property type="entry name" value="ubiquitin"/>
    <property type="match status" value="2"/>
</dbReference>
<dbReference type="STRING" id="94130.A0A2Z6Q3P3"/>
<dbReference type="Proteomes" id="UP000615446">
    <property type="component" value="Unassembled WGS sequence"/>
</dbReference>
<evidence type="ECO:0000313" key="2">
    <source>
        <dbReference type="EMBL" id="GBB84600.1"/>
    </source>
</evidence>
<proteinExistence type="predicted"/>
<dbReference type="InterPro" id="IPR029071">
    <property type="entry name" value="Ubiquitin-like_domsf"/>
</dbReference>
<gene>
    <name evidence="3" type="ORF">RCL2_002484600</name>
    <name evidence="2" type="ORF">RclHR1_11180001</name>
</gene>
<dbReference type="PANTHER" id="PTHR10666">
    <property type="entry name" value="UBIQUITIN"/>
    <property type="match status" value="1"/>
</dbReference>
<dbReference type="EMBL" id="BEXD01000134">
    <property type="protein sequence ID" value="GBB84600.1"/>
    <property type="molecule type" value="Genomic_DNA"/>
</dbReference>
<accession>A0A2Z6Q3P3</accession>
<dbReference type="SMART" id="SM00213">
    <property type="entry name" value="UBQ"/>
    <property type="match status" value="2"/>
</dbReference>
<feature type="domain" description="Ubiquitin-like" evidence="1">
    <location>
        <begin position="86"/>
        <end position="163"/>
    </location>
</feature>
<dbReference type="EMBL" id="BLAL01000266">
    <property type="protein sequence ID" value="GES98291.1"/>
    <property type="molecule type" value="Genomic_DNA"/>
</dbReference>
<evidence type="ECO:0000313" key="3">
    <source>
        <dbReference type="EMBL" id="GES98291.1"/>
    </source>
</evidence>
<dbReference type="OrthoDB" id="428577at2759"/>
<dbReference type="InterPro" id="IPR050158">
    <property type="entry name" value="Ubiquitin_ubiquitin-like"/>
</dbReference>
<sequence>MTIRFFIKLLYNECRLTLETCPNDTILQLKQKIANLENLSSIKPEDQELYCGEKLQNDRTVSDYNIRPGDDIRLVRKVAGVIQVFINNTVKVENRTRKSTFILIDPKRTVLELKEEYCKKTLYPVDHQRLLWGRYQLEDERTIASYGIPNDATIHLVARLRGGL</sequence>
<dbReference type="SUPFAM" id="SSF54236">
    <property type="entry name" value="Ubiquitin-like"/>
    <property type="match status" value="2"/>
</dbReference>
<feature type="domain" description="Ubiquitin-like" evidence="1">
    <location>
        <begin position="3"/>
        <end position="81"/>
    </location>
</feature>
<dbReference type="AlphaFoldDB" id="A0A2Z6Q3P3"/>
<keyword evidence="4" id="KW-1185">Reference proteome</keyword>
<evidence type="ECO:0000313" key="4">
    <source>
        <dbReference type="Proteomes" id="UP000247702"/>
    </source>
</evidence>
<dbReference type="CDD" id="cd17039">
    <property type="entry name" value="Ubl_ubiquitin_like"/>
    <property type="match status" value="2"/>
</dbReference>
<evidence type="ECO:0000259" key="1">
    <source>
        <dbReference type="PROSITE" id="PS50053"/>
    </source>
</evidence>
<reference evidence="2 4" key="1">
    <citation type="submission" date="2017-11" db="EMBL/GenBank/DDBJ databases">
        <title>The genome of Rhizophagus clarus HR1 reveals common genetic basis of auxotrophy among arbuscular mycorrhizal fungi.</title>
        <authorList>
            <person name="Kobayashi Y."/>
        </authorList>
    </citation>
    <scope>NUCLEOTIDE SEQUENCE [LARGE SCALE GENOMIC DNA]</scope>
    <source>
        <strain evidence="2 4">HR1</strain>
    </source>
</reference>
<name>A0A2Z6Q3P3_9GLOM</name>
<reference evidence="3" key="2">
    <citation type="submission" date="2019-10" db="EMBL/GenBank/DDBJ databases">
        <title>Conservation and host-specific expression of non-tandemly repeated heterogenous ribosome RNA gene in arbuscular mycorrhizal fungi.</title>
        <authorList>
            <person name="Maeda T."/>
            <person name="Kobayashi Y."/>
            <person name="Nakagawa T."/>
            <person name="Ezawa T."/>
            <person name="Yamaguchi K."/>
            <person name="Bino T."/>
            <person name="Nishimoto Y."/>
            <person name="Shigenobu S."/>
            <person name="Kawaguchi M."/>
        </authorList>
    </citation>
    <scope>NUCLEOTIDE SEQUENCE</scope>
    <source>
        <strain evidence="3">HR1</strain>
    </source>
</reference>
<protein>
    <submittedName>
        <fullName evidence="3">Polyubiquitin-C</fullName>
    </submittedName>
</protein>
<dbReference type="Proteomes" id="UP000247702">
    <property type="component" value="Unassembled WGS sequence"/>
</dbReference>
<organism evidence="2 4">
    <name type="scientific">Rhizophagus clarus</name>
    <dbReference type="NCBI Taxonomy" id="94130"/>
    <lineage>
        <taxon>Eukaryota</taxon>
        <taxon>Fungi</taxon>
        <taxon>Fungi incertae sedis</taxon>
        <taxon>Mucoromycota</taxon>
        <taxon>Glomeromycotina</taxon>
        <taxon>Glomeromycetes</taxon>
        <taxon>Glomerales</taxon>
        <taxon>Glomeraceae</taxon>
        <taxon>Rhizophagus</taxon>
    </lineage>
</organism>
<dbReference type="InterPro" id="IPR000626">
    <property type="entry name" value="Ubiquitin-like_dom"/>
</dbReference>